<reference evidence="2 3" key="1">
    <citation type="journal article" date="2013" name="PLoS ONE">
        <title>Genomic analysis of Melioribacter roseus, facultatively anaerobic organotrophic bacterium representing a novel deep lineage within Bacteriodetes/Chlorobi group.</title>
        <authorList>
            <person name="Kadnikov V.V."/>
            <person name="Mardanov A.V."/>
            <person name="Podosokorskaya O.A."/>
            <person name="Gavrilov S.N."/>
            <person name="Kublanov I.V."/>
            <person name="Beletsky A.V."/>
            <person name="Bonch-Osmolovskaya E.A."/>
            <person name="Ravin N.V."/>
        </authorList>
    </citation>
    <scope>NUCLEOTIDE SEQUENCE [LARGE SCALE GENOMIC DNA]</scope>
    <source>
        <strain evidence="3">JCM 17771 / P3M-2</strain>
    </source>
</reference>
<protein>
    <submittedName>
        <fullName evidence="2">Uncharacterized protein</fullName>
    </submittedName>
</protein>
<dbReference type="Proteomes" id="UP000009011">
    <property type="component" value="Chromosome"/>
</dbReference>
<accession>I6Z4B0</accession>
<evidence type="ECO:0000313" key="2">
    <source>
        <dbReference type="EMBL" id="AFN73960.1"/>
    </source>
</evidence>
<keyword evidence="3" id="KW-1185">Reference proteome</keyword>
<organism evidence="2 3">
    <name type="scientific">Melioribacter roseus (strain DSM 23840 / JCM 17771 / VKM B-2668 / P3M-2)</name>
    <dbReference type="NCBI Taxonomy" id="1191523"/>
    <lineage>
        <taxon>Bacteria</taxon>
        <taxon>Pseudomonadati</taxon>
        <taxon>Ignavibacteriota</taxon>
        <taxon>Ignavibacteria</taxon>
        <taxon>Ignavibacteriales</taxon>
        <taxon>Melioribacteraceae</taxon>
        <taxon>Melioribacter</taxon>
    </lineage>
</organism>
<dbReference type="RefSeq" id="WP_014855396.1">
    <property type="nucleotide sequence ID" value="NC_018178.1"/>
</dbReference>
<dbReference type="KEGG" id="mro:MROS_0718"/>
<dbReference type="EMBL" id="CP003557">
    <property type="protein sequence ID" value="AFN73960.1"/>
    <property type="molecule type" value="Genomic_DNA"/>
</dbReference>
<evidence type="ECO:0000313" key="3">
    <source>
        <dbReference type="Proteomes" id="UP000009011"/>
    </source>
</evidence>
<dbReference type="STRING" id="1191523.MROS_0718"/>
<feature type="transmembrane region" description="Helical" evidence="1">
    <location>
        <begin position="6"/>
        <end position="27"/>
    </location>
</feature>
<proteinExistence type="predicted"/>
<keyword evidence="1" id="KW-0472">Membrane</keyword>
<name>I6Z4B0_MELRP</name>
<keyword evidence="1" id="KW-1133">Transmembrane helix</keyword>
<keyword evidence="1" id="KW-0812">Transmembrane</keyword>
<dbReference type="AlphaFoldDB" id="I6Z4B0"/>
<gene>
    <name evidence="2" type="ordered locus">MROS_0718</name>
</gene>
<dbReference type="HOGENOM" id="CLU_3045160_0_0_10"/>
<evidence type="ECO:0000256" key="1">
    <source>
        <dbReference type="SAM" id="Phobius"/>
    </source>
</evidence>
<sequence>MSLYTIVFVLVAILIIAGLAVFGLLVVKLDKWIDRKERLGRESIYKENRKENSD</sequence>